<dbReference type="GO" id="GO:0035556">
    <property type="term" value="P:intracellular signal transduction"/>
    <property type="evidence" value="ECO:0007669"/>
    <property type="project" value="InterPro"/>
</dbReference>
<dbReference type="GeneID" id="41597964"/>
<dbReference type="AlphaFoldDB" id="A0A075MYF4"/>
<sequence>MEGYGSRRINKNENAIICSTKVHESRLRATTKQAAMNLYHAGLFPDTIAMQLDISREEVDSIIKDAIAEDEKKRKSIKQASDTSSIGMFYLDAVVNIENIIKSAQLAMWKSLKGEMEFNISNEDTQSVLEKMAESKATFVILYIDIVGSTKLSMTLPVDRLAAIIRGFTHEMSLVVSAYGGHVLKYLGDAILAFFVVPDKSNPYMPCTNAMHCARSMVRAVKEGFNVILNQEGYPELEVRIGIDVGENVVVQYGWDVQSLVIDDRQINTKKAHQDILGYTISMASKITGLAQPNQIVIGQYVYDVLDERQKGLFELLPLPPEVWSYVGSKTGNLYSLYASALQ</sequence>
<dbReference type="STRING" id="1459636.NTE_02245"/>
<keyword evidence="3" id="KW-1185">Reference proteome</keyword>
<dbReference type="PANTHER" id="PTHR43081">
    <property type="entry name" value="ADENYLATE CYCLASE, TERMINAL-DIFFERENTIATION SPECIFIC-RELATED"/>
    <property type="match status" value="1"/>
</dbReference>
<feature type="domain" description="Guanylate cyclase" evidence="1">
    <location>
        <begin position="140"/>
        <end position="288"/>
    </location>
</feature>
<protein>
    <submittedName>
        <fullName evidence="2">Family 3 adenylate cyclase</fullName>
    </submittedName>
</protein>
<dbReference type="InterPro" id="IPR029787">
    <property type="entry name" value="Nucleotide_cyclase"/>
</dbReference>
<evidence type="ECO:0000313" key="2">
    <source>
        <dbReference type="EMBL" id="AIF84299.1"/>
    </source>
</evidence>
<reference evidence="2 3" key="1">
    <citation type="journal article" date="2014" name="PLoS ONE">
        <title>Genome Sequence of Candidatus Nitrososphaera evergladensis from Group I.1b Enriched from Everglades Soil Reveals Novel Genomic Features of the Ammonia-Oxidizing Archaea.</title>
        <authorList>
            <person name="Zhalnina K.V."/>
            <person name="Dias R."/>
            <person name="Leonard M.T."/>
            <person name="Dorr de Quadros P."/>
            <person name="Camargo F.A."/>
            <person name="Drew J.C."/>
            <person name="Farmerie W.G."/>
            <person name="Daroub S.H."/>
            <person name="Triplett E.W."/>
        </authorList>
    </citation>
    <scope>NUCLEOTIDE SEQUENCE [LARGE SCALE GENOMIC DNA]</scope>
    <source>
        <strain evidence="2 3">SR1</strain>
    </source>
</reference>
<dbReference type="Gene3D" id="3.30.70.1230">
    <property type="entry name" value="Nucleotide cyclase"/>
    <property type="match status" value="1"/>
</dbReference>
<dbReference type="EMBL" id="CP007174">
    <property type="protein sequence ID" value="AIF84299.1"/>
    <property type="molecule type" value="Genomic_DNA"/>
</dbReference>
<proteinExistence type="predicted"/>
<evidence type="ECO:0000259" key="1">
    <source>
        <dbReference type="PROSITE" id="PS50125"/>
    </source>
</evidence>
<accession>A0A075MYF4</accession>
<dbReference type="PANTHER" id="PTHR43081:SF1">
    <property type="entry name" value="ADENYLATE CYCLASE, TERMINAL-DIFFERENTIATION SPECIFIC"/>
    <property type="match status" value="1"/>
</dbReference>
<evidence type="ECO:0000313" key="3">
    <source>
        <dbReference type="Proteomes" id="UP000028194"/>
    </source>
</evidence>
<dbReference type="InterPro" id="IPR001054">
    <property type="entry name" value="A/G_cyclase"/>
</dbReference>
<dbReference type="RefSeq" id="WP_148700901.1">
    <property type="nucleotide sequence ID" value="NZ_CP007174.1"/>
</dbReference>
<dbReference type="Pfam" id="PF00211">
    <property type="entry name" value="Guanylate_cyc"/>
    <property type="match status" value="1"/>
</dbReference>
<dbReference type="eggNOG" id="arCOG07810">
    <property type="taxonomic scope" value="Archaea"/>
</dbReference>
<name>A0A075MYF4_9ARCH</name>
<gene>
    <name evidence="2" type="ORF">NTE_02245</name>
</gene>
<dbReference type="SUPFAM" id="SSF55073">
    <property type="entry name" value="Nucleotide cyclase"/>
    <property type="match status" value="1"/>
</dbReference>
<dbReference type="HOGENOM" id="CLU_057456_0_0_2"/>
<dbReference type="GO" id="GO:0009190">
    <property type="term" value="P:cyclic nucleotide biosynthetic process"/>
    <property type="evidence" value="ECO:0007669"/>
    <property type="project" value="InterPro"/>
</dbReference>
<dbReference type="OrthoDB" id="9201at2157"/>
<dbReference type="CDD" id="cd07302">
    <property type="entry name" value="CHD"/>
    <property type="match status" value="1"/>
</dbReference>
<dbReference type="SMART" id="SM00044">
    <property type="entry name" value="CYCc"/>
    <property type="match status" value="1"/>
</dbReference>
<dbReference type="InterPro" id="IPR050697">
    <property type="entry name" value="Adenylyl/Guanylyl_Cyclase_3/4"/>
</dbReference>
<dbReference type="KEGG" id="nev:NTE_02245"/>
<organism evidence="2 3">
    <name type="scientific">Candidatus Nitrososphaera evergladensis SR1</name>
    <dbReference type="NCBI Taxonomy" id="1459636"/>
    <lineage>
        <taxon>Archaea</taxon>
        <taxon>Nitrososphaerota</taxon>
        <taxon>Nitrososphaeria</taxon>
        <taxon>Nitrososphaerales</taxon>
        <taxon>Nitrososphaeraceae</taxon>
        <taxon>Nitrososphaera</taxon>
    </lineage>
</organism>
<dbReference type="Proteomes" id="UP000028194">
    <property type="component" value="Chromosome"/>
</dbReference>
<dbReference type="PROSITE" id="PS50125">
    <property type="entry name" value="GUANYLATE_CYCLASE_2"/>
    <property type="match status" value="1"/>
</dbReference>